<proteinExistence type="predicted"/>
<dbReference type="RefSeq" id="WP_183898199.1">
    <property type="nucleotide sequence ID" value="NZ_JACIDW010000001.1"/>
</dbReference>
<protein>
    <submittedName>
        <fullName evidence="3">Nucleoside-diphosphate-sugar epimerase</fullName>
    </submittedName>
</protein>
<evidence type="ECO:0000259" key="2">
    <source>
        <dbReference type="Pfam" id="PF01370"/>
    </source>
</evidence>
<dbReference type="Proteomes" id="UP000582090">
    <property type="component" value="Unassembled WGS sequence"/>
</dbReference>
<evidence type="ECO:0000313" key="3">
    <source>
        <dbReference type="EMBL" id="MBB3962451.1"/>
    </source>
</evidence>
<name>A0A7W6CU74_9HYPH</name>
<dbReference type="InterPro" id="IPR001509">
    <property type="entry name" value="Epimerase_deHydtase"/>
</dbReference>
<organism evidence="3 4">
    <name type="scientific">Rhizobium metallidurans</name>
    <dbReference type="NCBI Taxonomy" id="1265931"/>
    <lineage>
        <taxon>Bacteria</taxon>
        <taxon>Pseudomonadati</taxon>
        <taxon>Pseudomonadota</taxon>
        <taxon>Alphaproteobacteria</taxon>
        <taxon>Hyphomicrobiales</taxon>
        <taxon>Rhizobiaceae</taxon>
        <taxon>Rhizobium/Agrobacterium group</taxon>
        <taxon>Rhizobium</taxon>
    </lineage>
</organism>
<accession>A0A7W6CU74</accession>
<keyword evidence="4" id="KW-1185">Reference proteome</keyword>
<feature type="region of interest" description="Disordered" evidence="1">
    <location>
        <begin position="291"/>
        <end position="311"/>
    </location>
</feature>
<evidence type="ECO:0000313" key="4">
    <source>
        <dbReference type="Proteomes" id="UP000582090"/>
    </source>
</evidence>
<dbReference type="InterPro" id="IPR050177">
    <property type="entry name" value="Lipid_A_modif_metabolic_enz"/>
</dbReference>
<dbReference type="InterPro" id="IPR036291">
    <property type="entry name" value="NAD(P)-bd_dom_sf"/>
</dbReference>
<sequence>MLLVTGASGFVGRGLIRTLRQRGMPFRAASRQGGDDLFAVGEIDGRTDWSAALAGIDTIVHLAAVNQNVVEGSPAVLAQYRSVNVEGTINLARQAAMAGVRRLVFISSIKVNGEATARGKPFTAADVPAPETDYGRTKLEAEQGLRALADSTKMEIAIIRSPLVYGPGMRGSFQALVRLAQRGLPLPFASIDNRRSMVYLENLTDLIVTAARHPAAAGGTFMAADRTSPSTPALVRLIASAVGSSTLLLPFPPALLELGGRVTGKRELVNRLTRSLEVDISDTSRRLGWTPPFDMSDGLSRTLGTTQPAKD</sequence>
<dbReference type="EMBL" id="JACIDW010000001">
    <property type="protein sequence ID" value="MBB3962451.1"/>
    <property type="molecule type" value="Genomic_DNA"/>
</dbReference>
<dbReference type="Gene3D" id="3.40.50.720">
    <property type="entry name" value="NAD(P)-binding Rossmann-like Domain"/>
    <property type="match status" value="1"/>
</dbReference>
<dbReference type="AlphaFoldDB" id="A0A7W6CU74"/>
<feature type="domain" description="NAD-dependent epimerase/dehydratase" evidence="2">
    <location>
        <begin position="3"/>
        <end position="217"/>
    </location>
</feature>
<feature type="compositionally biased region" description="Polar residues" evidence="1">
    <location>
        <begin position="302"/>
        <end position="311"/>
    </location>
</feature>
<comment type="caution">
    <text evidence="3">The sequence shown here is derived from an EMBL/GenBank/DDBJ whole genome shotgun (WGS) entry which is preliminary data.</text>
</comment>
<dbReference type="PANTHER" id="PTHR43245:SF58">
    <property type="entry name" value="BLL5923 PROTEIN"/>
    <property type="match status" value="1"/>
</dbReference>
<gene>
    <name evidence="3" type="ORF">GGQ67_000069</name>
</gene>
<dbReference type="SUPFAM" id="SSF51735">
    <property type="entry name" value="NAD(P)-binding Rossmann-fold domains"/>
    <property type="match status" value="1"/>
</dbReference>
<dbReference type="Pfam" id="PF01370">
    <property type="entry name" value="Epimerase"/>
    <property type="match status" value="1"/>
</dbReference>
<evidence type="ECO:0000256" key="1">
    <source>
        <dbReference type="SAM" id="MobiDB-lite"/>
    </source>
</evidence>
<reference evidence="3 4" key="1">
    <citation type="submission" date="2020-08" db="EMBL/GenBank/DDBJ databases">
        <title>Genomic Encyclopedia of Type Strains, Phase IV (KMG-IV): sequencing the most valuable type-strain genomes for metagenomic binning, comparative biology and taxonomic classification.</title>
        <authorList>
            <person name="Goeker M."/>
        </authorList>
    </citation>
    <scope>NUCLEOTIDE SEQUENCE [LARGE SCALE GENOMIC DNA]</scope>
    <source>
        <strain evidence="3 4">DSM 26575</strain>
    </source>
</reference>
<dbReference type="PANTHER" id="PTHR43245">
    <property type="entry name" value="BIFUNCTIONAL POLYMYXIN RESISTANCE PROTEIN ARNA"/>
    <property type="match status" value="1"/>
</dbReference>